<accession>A0ABV3XP71</accession>
<organism evidence="3 4">
    <name type="scientific">Rhodovulum iodosum</name>
    <dbReference type="NCBI Taxonomy" id="68291"/>
    <lineage>
        <taxon>Bacteria</taxon>
        <taxon>Pseudomonadati</taxon>
        <taxon>Pseudomonadota</taxon>
        <taxon>Alphaproteobacteria</taxon>
        <taxon>Rhodobacterales</taxon>
        <taxon>Paracoccaceae</taxon>
        <taxon>Rhodovulum</taxon>
    </lineage>
</organism>
<comment type="function">
    <text evidence="2">Hydrolyzes RNA 2',3'-cyclic phosphodiester to an RNA 2'-phosphomonoester.</text>
</comment>
<keyword evidence="4" id="KW-1185">Reference proteome</keyword>
<feature type="active site" description="Proton acceptor" evidence="2">
    <location>
        <position position="123"/>
    </location>
</feature>
<dbReference type="PANTHER" id="PTHR35561">
    <property type="entry name" value="RNA 2',3'-CYCLIC PHOSPHODIESTERASE"/>
    <property type="match status" value="1"/>
</dbReference>
<dbReference type="RefSeq" id="WP_125408148.1">
    <property type="nucleotide sequence ID" value="NZ_JBEHHI010000001.1"/>
</dbReference>
<name>A0ABV3XP71_9RHOB</name>
<sequence>MIRAFAALDIPQAQRMELMIVQQGLPVPRLVPPENLHLTLVFLGEIEESALEEVHLAWQALRMPGFEVSLRGLRGLGVFGGGKPRAVYAGAAECPGLARLQAKLEQAARGAGLTLERRRFVPHVTLARINRPLADPERLERHLAMRADFAAPPFAVDHFALYRSDLGAGGARYEELARYPLGPA</sequence>
<comment type="catalytic activity">
    <reaction evidence="2">
        <text>a 3'-end 2',3'-cyclophospho-ribonucleotide-RNA + H2O = a 3'-end 2'-phospho-ribonucleotide-RNA + H(+)</text>
        <dbReference type="Rhea" id="RHEA:11828"/>
        <dbReference type="Rhea" id="RHEA-COMP:10464"/>
        <dbReference type="Rhea" id="RHEA-COMP:17353"/>
        <dbReference type="ChEBI" id="CHEBI:15377"/>
        <dbReference type="ChEBI" id="CHEBI:15378"/>
        <dbReference type="ChEBI" id="CHEBI:83064"/>
        <dbReference type="ChEBI" id="CHEBI:173113"/>
        <dbReference type="EC" id="3.1.4.58"/>
    </reaction>
</comment>
<dbReference type="Pfam" id="PF13563">
    <property type="entry name" value="2_5_RNA_ligase2"/>
    <property type="match status" value="1"/>
</dbReference>
<dbReference type="EMBL" id="JBEHHI010000001">
    <property type="protein sequence ID" value="MEX5727116.1"/>
    <property type="molecule type" value="Genomic_DNA"/>
</dbReference>
<dbReference type="EC" id="3.1.4.58" evidence="2"/>
<dbReference type="GO" id="GO:0016874">
    <property type="term" value="F:ligase activity"/>
    <property type="evidence" value="ECO:0007669"/>
    <property type="project" value="UniProtKB-KW"/>
</dbReference>
<dbReference type="HAMAP" id="MF_01940">
    <property type="entry name" value="RNA_CPDase"/>
    <property type="match status" value="1"/>
</dbReference>
<dbReference type="PANTHER" id="PTHR35561:SF1">
    <property type="entry name" value="RNA 2',3'-CYCLIC PHOSPHODIESTERASE"/>
    <property type="match status" value="1"/>
</dbReference>
<keyword evidence="1 2" id="KW-0378">Hydrolase</keyword>
<feature type="active site" description="Proton donor" evidence="2">
    <location>
        <position position="37"/>
    </location>
</feature>
<comment type="similarity">
    <text evidence="2">Belongs to the 2H phosphoesterase superfamily. ThpR family.</text>
</comment>
<evidence type="ECO:0000256" key="1">
    <source>
        <dbReference type="ARBA" id="ARBA00022801"/>
    </source>
</evidence>
<dbReference type="SUPFAM" id="SSF55144">
    <property type="entry name" value="LigT-like"/>
    <property type="match status" value="1"/>
</dbReference>
<dbReference type="Gene3D" id="3.90.1140.10">
    <property type="entry name" value="Cyclic phosphodiesterase"/>
    <property type="match status" value="1"/>
</dbReference>
<evidence type="ECO:0000256" key="2">
    <source>
        <dbReference type="HAMAP-Rule" id="MF_01940"/>
    </source>
</evidence>
<feature type="short sequence motif" description="HXTX 1" evidence="2">
    <location>
        <begin position="37"/>
        <end position="40"/>
    </location>
</feature>
<reference evidence="3 4" key="1">
    <citation type="submission" date="2024-06" db="EMBL/GenBank/DDBJ databases">
        <title>Genome of Rhodovulum iodosum, a marine photoferrotroph.</title>
        <authorList>
            <person name="Bianchini G."/>
            <person name="Nikeleit V."/>
            <person name="Kappler A."/>
            <person name="Bryce C."/>
            <person name="Sanchez-Baracaldo P."/>
        </authorList>
    </citation>
    <scope>NUCLEOTIDE SEQUENCE [LARGE SCALE GENOMIC DNA]</scope>
    <source>
        <strain evidence="3 4">UT/N1</strain>
    </source>
</reference>
<feature type="short sequence motif" description="HXTX 2" evidence="2">
    <location>
        <begin position="123"/>
        <end position="126"/>
    </location>
</feature>
<keyword evidence="3" id="KW-0436">Ligase</keyword>
<dbReference type="NCBIfam" id="TIGR02258">
    <property type="entry name" value="2_5_ligase"/>
    <property type="match status" value="1"/>
</dbReference>
<dbReference type="InterPro" id="IPR004175">
    <property type="entry name" value="RNA_CPDase"/>
</dbReference>
<dbReference type="Proteomes" id="UP001560019">
    <property type="component" value="Unassembled WGS sequence"/>
</dbReference>
<comment type="caution">
    <text evidence="3">The sequence shown here is derived from an EMBL/GenBank/DDBJ whole genome shotgun (WGS) entry which is preliminary data.</text>
</comment>
<gene>
    <name evidence="3" type="ORF">Ga0609869_000469</name>
</gene>
<evidence type="ECO:0000313" key="4">
    <source>
        <dbReference type="Proteomes" id="UP001560019"/>
    </source>
</evidence>
<evidence type="ECO:0000313" key="3">
    <source>
        <dbReference type="EMBL" id="MEX5727116.1"/>
    </source>
</evidence>
<protein>
    <recommendedName>
        <fullName evidence="2">RNA 2',3'-cyclic phosphodiesterase</fullName>
        <shortName evidence="2">RNA 2',3'-CPDase</shortName>
        <ecNumber evidence="2">3.1.4.58</ecNumber>
    </recommendedName>
</protein>
<proteinExistence type="inferred from homology"/>
<dbReference type="InterPro" id="IPR009097">
    <property type="entry name" value="Cyclic_Pdiesterase"/>
</dbReference>